<dbReference type="SMART" id="SM00382">
    <property type="entry name" value="AAA"/>
    <property type="match status" value="1"/>
</dbReference>
<evidence type="ECO:0000259" key="7">
    <source>
        <dbReference type="PROSITE" id="PS50893"/>
    </source>
</evidence>
<dbReference type="InterPro" id="IPR003439">
    <property type="entry name" value="ABC_transporter-like_ATP-bd"/>
</dbReference>
<dbReference type="EMBL" id="JAVIIV010000008">
    <property type="protein sequence ID" value="MDX8486341.1"/>
    <property type="molecule type" value="Genomic_DNA"/>
</dbReference>
<keyword evidence="6" id="KW-0472">Membrane</keyword>
<dbReference type="Gene3D" id="2.40.50.140">
    <property type="entry name" value="Nucleic acid-binding proteins"/>
    <property type="match status" value="1"/>
</dbReference>
<evidence type="ECO:0000256" key="6">
    <source>
        <dbReference type="ARBA" id="ARBA00023136"/>
    </source>
</evidence>
<dbReference type="Gene3D" id="3.40.50.300">
    <property type="entry name" value="P-loop containing nucleotide triphosphate hydrolases"/>
    <property type="match status" value="1"/>
</dbReference>
<dbReference type="PANTHER" id="PTHR43875">
    <property type="entry name" value="MALTODEXTRIN IMPORT ATP-BINDING PROTEIN MSMX"/>
    <property type="match status" value="1"/>
</dbReference>
<dbReference type="RefSeq" id="WP_320295744.1">
    <property type="nucleotide sequence ID" value="NZ_JAVIIU010000005.1"/>
</dbReference>
<dbReference type="InterPro" id="IPR027417">
    <property type="entry name" value="P-loop_NTPase"/>
</dbReference>
<feature type="domain" description="ABC transporter" evidence="7">
    <location>
        <begin position="4"/>
        <end position="241"/>
    </location>
</feature>
<dbReference type="InterPro" id="IPR012340">
    <property type="entry name" value="NA-bd_OB-fold"/>
</dbReference>
<dbReference type="CDD" id="cd03259">
    <property type="entry name" value="ABC_Carb_Solutes_like"/>
    <property type="match status" value="1"/>
</dbReference>
<comment type="caution">
    <text evidence="8">The sequence shown here is derived from an EMBL/GenBank/DDBJ whole genome shotgun (WGS) entry which is preliminary data.</text>
</comment>
<evidence type="ECO:0000256" key="2">
    <source>
        <dbReference type="ARBA" id="ARBA00022448"/>
    </source>
</evidence>
<evidence type="ECO:0000313" key="8">
    <source>
        <dbReference type="EMBL" id="MDX8486341.1"/>
    </source>
</evidence>
<gene>
    <name evidence="8" type="ORF">RFM52_14125</name>
</gene>
<keyword evidence="3" id="KW-1003">Cell membrane</keyword>
<protein>
    <submittedName>
        <fullName evidence="8">ABC transporter ATP-binding protein</fullName>
    </submittedName>
</protein>
<dbReference type="GO" id="GO:0005524">
    <property type="term" value="F:ATP binding"/>
    <property type="evidence" value="ECO:0007669"/>
    <property type="project" value="UniProtKB-KW"/>
</dbReference>
<evidence type="ECO:0000256" key="1">
    <source>
        <dbReference type="ARBA" id="ARBA00005417"/>
    </source>
</evidence>
<dbReference type="InterPro" id="IPR008995">
    <property type="entry name" value="Mo/tungstate-bd_C_term_dom"/>
</dbReference>
<dbReference type="PROSITE" id="PS50893">
    <property type="entry name" value="ABC_TRANSPORTER_2"/>
    <property type="match status" value="1"/>
</dbReference>
<comment type="similarity">
    <text evidence="1">Belongs to the ABC transporter superfamily.</text>
</comment>
<sequence length="355" mass="39467">MARIDVNHIRHSYLPNPQKDSDFALKEVHHIFEDGGAYALLGPSGCGKTTLLNIISGLLHPSHGQLLFNGRDVTKLSTQERNIAQVFQFPVIYDTMTVYDNLAFPLRNRRVPEADVDRKVRETLDMIDLASLAKKKARGLTADQKQKISLGRGLVRSDVNAILFDEPLTVIDPHMKWVLRSQLKQLHRRFGYTMVYVTHDQTEALTFADQVVVMYDGGIVQIGTPAELFERPRHTFVGYFIGSPGMNVLPVALEGRTAKLGAQRLELPGVPKAEAGAVELGIRPEYVRLGREGMAVKVSKVEDVGRHKVVRANLEGKEIAAVIGEDDEVPAEPKVRFDPAGINIYADSWRVEMGA</sequence>
<dbReference type="Pfam" id="PF17912">
    <property type="entry name" value="OB_MalK"/>
    <property type="match status" value="1"/>
</dbReference>
<dbReference type="PANTHER" id="PTHR43875:SF14">
    <property type="entry name" value="ABC TRANSPORTER ATP-BINDING PROTEIN"/>
    <property type="match status" value="1"/>
</dbReference>
<evidence type="ECO:0000256" key="3">
    <source>
        <dbReference type="ARBA" id="ARBA00022475"/>
    </source>
</evidence>
<dbReference type="Proteomes" id="UP001280156">
    <property type="component" value="Unassembled WGS sequence"/>
</dbReference>
<keyword evidence="9" id="KW-1185">Reference proteome</keyword>
<keyword evidence="2" id="KW-0813">Transport</keyword>
<dbReference type="Gene3D" id="2.40.50.100">
    <property type="match status" value="1"/>
</dbReference>
<dbReference type="InterPro" id="IPR015853">
    <property type="entry name" value="ABC_transpr_FbpC"/>
</dbReference>
<evidence type="ECO:0000256" key="5">
    <source>
        <dbReference type="ARBA" id="ARBA00022840"/>
    </source>
</evidence>
<dbReference type="InterPro" id="IPR003593">
    <property type="entry name" value="AAA+_ATPase"/>
</dbReference>
<evidence type="ECO:0000256" key="4">
    <source>
        <dbReference type="ARBA" id="ARBA00022741"/>
    </source>
</evidence>
<accession>A0ABU4YH97</accession>
<organism evidence="8 9">
    <name type="scientific">Mesorhizobium humile</name>
    <dbReference type="NCBI Taxonomy" id="3072313"/>
    <lineage>
        <taxon>Bacteria</taxon>
        <taxon>Pseudomonadati</taxon>
        <taxon>Pseudomonadota</taxon>
        <taxon>Alphaproteobacteria</taxon>
        <taxon>Hyphomicrobiales</taxon>
        <taxon>Phyllobacteriaceae</taxon>
        <taxon>Mesorhizobium</taxon>
    </lineage>
</organism>
<dbReference type="SUPFAM" id="SSF52540">
    <property type="entry name" value="P-loop containing nucleoside triphosphate hydrolases"/>
    <property type="match status" value="1"/>
</dbReference>
<dbReference type="InterPro" id="IPR040582">
    <property type="entry name" value="OB_MalK-like"/>
</dbReference>
<dbReference type="InterPro" id="IPR047641">
    <property type="entry name" value="ABC_transpr_MalK/UgpC-like"/>
</dbReference>
<dbReference type="SUPFAM" id="SSF50331">
    <property type="entry name" value="MOP-like"/>
    <property type="match status" value="1"/>
</dbReference>
<keyword evidence="4" id="KW-0547">Nucleotide-binding</keyword>
<name>A0ABU4YH97_9HYPH</name>
<proteinExistence type="inferred from homology"/>
<reference evidence="8 9" key="1">
    <citation type="submission" date="2023-08" db="EMBL/GenBank/DDBJ databases">
        <title>Implementing the SeqCode for naming new Mesorhizobium species isolated from Vachellia karroo root nodules.</title>
        <authorList>
            <person name="Van Lill M."/>
        </authorList>
    </citation>
    <scope>NUCLEOTIDE SEQUENCE [LARGE SCALE GENOMIC DNA]</scope>
    <source>
        <strain evidence="8 9">VK2B</strain>
    </source>
</reference>
<evidence type="ECO:0000313" key="9">
    <source>
        <dbReference type="Proteomes" id="UP001280156"/>
    </source>
</evidence>
<keyword evidence="5 8" id="KW-0067">ATP-binding</keyword>
<dbReference type="Pfam" id="PF00005">
    <property type="entry name" value="ABC_tran"/>
    <property type="match status" value="1"/>
</dbReference>